<dbReference type="EMBL" id="FJOG01000043">
    <property type="protein sequence ID" value="CZR67324.1"/>
    <property type="molecule type" value="Genomic_DNA"/>
</dbReference>
<evidence type="ECO:0000313" key="2">
    <source>
        <dbReference type="Proteomes" id="UP000184330"/>
    </source>
</evidence>
<dbReference type="Proteomes" id="UP000184330">
    <property type="component" value="Unassembled WGS sequence"/>
</dbReference>
<evidence type="ECO:0008006" key="3">
    <source>
        <dbReference type="Google" id="ProtNLM"/>
    </source>
</evidence>
<organism evidence="1 2">
    <name type="scientific">Phialocephala subalpina</name>
    <dbReference type="NCBI Taxonomy" id="576137"/>
    <lineage>
        <taxon>Eukaryota</taxon>
        <taxon>Fungi</taxon>
        <taxon>Dikarya</taxon>
        <taxon>Ascomycota</taxon>
        <taxon>Pezizomycotina</taxon>
        <taxon>Leotiomycetes</taxon>
        <taxon>Helotiales</taxon>
        <taxon>Mollisiaceae</taxon>
        <taxon>Phialocephala</taxon>
        <taxon>Phialocephala fortinii species complex</taxon>
    </lineage>
</organism>
<gene>
    <name evidence="1" type="ORF">PAC_17223</name>
</gene>
<name>A0A1L7XQK2_9HELO</name>
<sequence length="153" mass="17282">MPLYSFHTNPKTNLGANGRDFHAQVVTLHCQNFKCDPDSVRTELIGTNAGGDSSISSGGYGYKPPKHSFSYSVNSEFLIVSMDFRGTAEEWQDYCRKLVKFRRGELRSIYLQRNEFEFEVHDVKLPGWIIQPEELGGASVEKGKGVELPAYEK</sequence>
<accession>A0A1L7XQK2</accession>
<proteinExistence type="predicted"/>
<keyword evidence="2" id="KW-1185">Reference proteome</keyword>
<reference evidence="1 2" key="1">
    <citation type="submission" date="2016-03" db="EMBL/GenBank/DDBJ databases">
        <authorList>
            <person name="Ploux O."/>
        </authorList>
    </citation>
    <scope>NUCLEOTIDE SEQUENCE [LARGE SCALE GENOMIC DNA]</scope>
    <source>
        <strain evidence="1 2">UAMH 11012</strain>
    </source>
</reference>
<dbReference type="AlphaFoldDB" id="A0A1L7XQK2"/>
<dbReference type="OrthoDB" id="5388012at2759"/>
<protein>
    <recommendedName>
        <fullName evidence="3">Tautomerase cis-CaaD-like domain-containing protein</fullName>
    </recommendedName>
</protein>
<evidence type="ECO:0000313" key="1">
    <source>
        <dbReference type="EMBL" id="CZR67324.1"/>
    </source>
</evidence>